<keyword evidence="7 9" id="KW-0811">Translocation</keyword>
<evidence type="ECO:0000256" key="1">
    <source>
        <dbReference type="ARBA" id="ARBA00004162"/>
    </source>
</evidence>
<name>A0A6B9ZJM0_9BACT</name>
<dbReference type="Gene3D" id="1.20.5.3310">
    <property type="match status" value="1"/>
</dbReference>
<feature type="transmembrane region" description="Helical" evidence="9">
    <location>
        <begin position="15"/>
        <end position="33"/>
    </location>
</feature>
<evidence type="ECO:0000256" key="3">
    <source>
        <dbReference type="ARBA" id="ARBA00022475"/>
    </source>
</evidence>
<keyword evidence="8 9" id="KW-0472">Membrane</keyword>
<dbReference type="PRINTS" id="PR01506">
    <property type="entry name" value="TATBPROTEIN"/>
</dbReference>
<evidence type="ECO:0000256" key="8">
    <source>
        <dbReference type="ARBA" id="ARBA00023136"/>
    </source>
</evidence>
<evidence type="ECO:0000256" key="2">
    <source>
        <dbReference type="ARBA" id="ARBA00022448"/>
    </source>
</evidence>
<dbReference type="PANTHER" id="PTHR42982:SF1">
    <property type="entry name" value="SEC-INDEPENDENT PROTEIN TRANSLOCASE PROTEIN TATA"/>
    <property type="match status" value="1"/>
</dbReference>
<dbReference type="EMBL" id="CP048113">
    <property type="protein sequence ID" value="QHS62206.1"/>
    <property type="molecule type" value="Genomic_DNA"/>
</dbReference>
<gene>
    <name evidence="9" type="primary">tatA</name>
    <name evidence="10" type="ORF">GWR21_22135</name>
</gene>
<keyword evidence="5 9" id="KW-0653">Protein transport</keyword>
<sequence length="77" mass="8536">MIAAFKSPFLLFQELGMTELLLIALVVLLLFGGKKIPELMRGLGKGIREFNDAKNNVRKEIEDGMKDQPATTDSKNA</sequence>
<dbReference type="GO" id="GO:0043953">
    <property type="term" value="P:protein transport by the Tat complex"/>
    <property type="evidence" value="ECO:0007669"/>
    <property type="project" value="UniProtKB-UniRule"/>
</dbReference>
<comment type="subcellular location">
    <subcellularLocation>
        <location evidence="1 9">Cell membrane</location>
        <topology evidence="1 9">Single-pass membrane protein</topology>
    </subcellularLocation>
</comment>
<keyword evidence="2 9" id="KW-0813">Transport</keyword>
<dbReference type="KEGG" id="chih:GWR21_22135"/>
<comment type="subunit">
    <text evidence="9">Forms a complex with TatC.</text>
</comment>
<evidence type="ECO:0000256" key="6">
    <source>
        <dbReference type="ARBA" id="ARBA00022989"/>
    </source>
</evidence>
<keyword evidence="11" id="KW-1185">Reference proteome</keyword>
<protein>
    <recommendedName>
        <fullName evidence="9">Sec-independent protein translocase protein TatA</fullName>
    </recommendedName>
</protein>
<evidence type="ECO:0000256" key="7">
    <source>
        <dbReference type="ARBA" id="ARBA00023010"/>
    </source>
</evidence>
<dbReference type="HAMAP" id="MF_00236">
    <property type="entry name" value="TatA_E"/>
    <property type="match status" value="1"/>
</dbReference>
<accession>A0A6B9ZJM0</accession>
<keyword evidence="6 9" id="KW-1133">Transmembrane helix</keyword>
<proteinExistence type="inferred from homology"/>
<evidence type="ECO:0000256" key="9">
    <source>
        <dbReference type="HAMAP-Rule" id="MF_00236"/>
    </source>
</evidence>
<dbReference type="NCBIfam" id="TIGR01411">
    <property type="entry name" value="tatAE"/>
    <property type="match status" value="1"/>
</dbReference>
<evidence type="ECO:0000256" key="4">
    <source>
        <dbReference type="ARBA" id="ARBA00022692"/>
    </source>
</evidence>
<keyword evidence="3 9" id="KW-1003">Cell membrane</keyword>
<evidence type="ECO:0000313" key="11">
    <source>
        <dbReference type="Proteomes" id="UP000476411"/>
    </source>
</evidence>
<evidence type="ECO:0000313" key="10">
    <source>
        <dbReference type="EMBL" id="QHS62206.1"/>
    </source>
</evidence>
<organism evidence="10 11">
    <name type="scientific">Chitinophaga agri</name>
    <dbReference type="NCBI Taxonomy" id="2703787"/>
    <lineage>
        <taxon>Bacteria</taxon>
        <taxon>Pseudomonadati</taxon>
        <taxon>Bacteroidota</taxon>
        <taxon>Chitinophagia</taxon>
        <taxon>Chitinophagales</taxon>
        <taxon>Chitinophagaceae</taxon>
        <taxon>Chitinophaga</taxon>
    </lineage>
</organism>
<reference evidence="10 11" key="1">
    <citation type="submission" date="2020-01" db="EMBL/GenBank/DDBJ databases">
        <title>Complete genome sequence of Chitinophaga sp. H33E-04 isolated from quinoa roots.</title>
        <authorList>
            <person name="Weon H.-Y."/>
            <person name="Lee S.A."/>
        </authorList>
    </citation>
    <scope>NUCLEOTIDE SEQUENCE [LARGE SCALE GENOMIC DNA]</scope>
    <source>
        <strain evidence="10 11">H33E-04</strain>
    </source>
</reference>
<comment type="function">
    <text evidence="9">Part of the twin-arginine translocation (Tat) system that transports large folded proteins containing a characteristic twin-arginine motif in their signal peptide across membranes. TatA could form the protein-conducting channel of the Tat system.</text>
</comment>
<dbReference type="GO" id="GO:0033281">
    <property type="term" value="C:TAT protein transport complex"/>
    <property type="evidence" value="ECO:0007669"/>
    <property type="project" value="UniProtKB-UniRule"/>
</dbReference>
<dbReference type="InterPro" id="IPR003369">
    <property type="entry name" value="TatA/B/E"/>
</dbReference>
<keyword evidence="4 9" id="KW-0812">Transmembrane</keyword>
<evidence type="ECO:0000256" key="5">
    <source>
        <dbReference type="ARBA" id="ARBA00022927"/>
    </source>
</evidence>
<comment type="similarity">
    <text evidence="9">Belongs to the TatA/E family.</text>
</comment>
<dbReference type="AlphaFoldDB" id="A0A6B9ZJM0"/>
<dbReference type="Pfam" id="PF02416">
    <property type="entry name" value="TatA_B_E"/>
    <property type="match status" value="1"/>
</dbReference>
<dbReference type="GO" id="GO:0008320">
    <property type="term" value="F:protein transmembrane transporter activity"/>
    <property type="evidence" value="ECO:0007669"/>
    <property type="project" value="UniProtKB-UniRule"/>
</dbReference>
<dbReference type="Proteomes" id="UP000476411">
    <property type="component" value="Chromosome"/>
</dbReference>
<dbReference type="PANTHER" id="PTHR42982">
    <property type="entry name" value="SEC-INDEPENDENT PROTEIN TRANSLOCASE PROTEIN TATA"/>
    <property type="match status" value="1"/>
</dbReference>
<dbReference type="InterPro" id="IPR006312">
    <property type="entry name" value="TatA/E"/>
</dbReference>